<dbReference type="GO" id="GO:0006528">
    <property type="term" value="P:asparagine metabolic process"/>
    <property type="evidence" value="ECO:0007669"/>
    <property type="project" value="InterPro"/>
</dbReference>
<comment type="caution">
    <text evidence="7">The sequence shown here is derived from an EMBL/GenBank/DDBJ whole genome shotgun (WGS) entry which is preliminary data.</text>
</comment>
<evidence type="ECO:0000313" key="7">
    <source>
        <dbReference type="EMBL" id="KZM37097.1"/>
    </source>
</evidence>
<accession>A0A161XJZ0</accession>
<evidence type="ECO:0000256" key="3">
    <source>
        <dbReference type="PIRSR" id="PIRSR001220-1"/>
    </source>
</evidence>
<dbReference type="InterPro" id="IPR006034">
    <property type="entry name" value="Asparaginase/glutaminase-like"/>
</dbReference>
<dbReference type="CDD" id="cd08964">
    <property type="entry name" value="L-asparaginase_II"/>
    <property type="match status" value="1"/>
</dbReference>
<dbReference type="GO" id="GO:0004067">
    <property type="term" value="F:asparaginase activity"/>
    <property type="evidence" value="ECO:0007669"/>
    <property type="project" value="UniProtKB-UniRule"/>
</dbReference>
<proteinExistence type="inferred from homology"/>
<dbReference type="SMART" id="SM00870">
    <property type="entry name" value="Asparaginase"/>
    <property type="match status" value="1"/>
</dbReference>
<dbReference type="InterPro" id="IPR036152">
    <property type="entry name" value="Asp/glu_Ase-like_sf"/>
</dbReference>
<dbReference type="PRINTS" id="PR00139">
    <property type="entry name" value="ASNGLNASE"/>
</dbReference>
<dbReference type="Proteomes" id="UP000076447">
    <property type="component" value="Unassembled WGS sequence"/>
</dbReference>
<evidence type="ECO:0000259" key="6">
    <source>
        <dbReference type="Pfam" id="PF17763"/>
    </source>
</evidence>
<feature type="active site" description="O-isoaspartyl threonine intermediate" evidence="3">
    <location>
        <position position="87"/>
    </location>
</feature>
<dbReference type="PATRIC" id="fig|43678.3.peg.204"/>
<dbReference type="InterPro" id="IPR027474">
    <property type="entry name" value="L-asparaginase_N"/>
</dbReference>
<dbReference type="InterPro" id="IPR037152">
    <property type="entry name" value="L-asparaginase_N_sf"/>
</dbReference>
<dbReference type="Pfam" id="PF00710">
    <property type="entry name" value="Asparaginase"/>
    <property type="match status" value="1"/>
</dbReference>
<dbReference type="AlphaFoldDB" id="A0A161XJZ0"/>
<dbReference type="Pfam" id="PF17763">
    <property type="entry name" value="Asparaginase_C"/>
    <property type="match status" value="1"/>
</dbReference>
<evidence type="ECO:0000259" key="5">
    <source>
        <dbReference type="Pfam" id="PF00710"/>
    </source>
</evidence>
<feature type="binding site" evidence="4">
    <location>
        <begin position="166"/>
        <end position="167"/>
    </location>
    <ligand>
        <name>substrate</name>
    </ligand>
</feature>
<keyword evidence="2 7" id="KW-0378">Hydrolase</keyword>
<organism evidence="7 8">
    <name type="scientific">Oerskovia enterophila</name>
    <dbReference type="NCBI Taxonomy" id="43678"/>
    <lineage>
        <taxon>Bacteria</taxon>
        <taxon>Bacillati</taxon>
        <taxon>Actinomycetota</taxon>
        <taxon>Actinomycetes</taxon>
        <taxon>Micrococcales</taxon>
        <taxon>Cellulomonadaceae</taxon>
        <taxon>Oerskovia</taxon>
    </lineage>
</organism>
<reference evidence="7 8" key="1">
    <citation type="submission" date="2016-01" db="EMBL/GenBank/DDBJ databases">
        <title>Genome sequence of Oerskovia enterophila VJag, an agar and cellulose degrading bacterium.</title>
        <authorList>
            <person name="Poehlein A."/>
            <person name="Jag V."/>
            <person name="Bengelsdorf F."/>
            <person name="Duerre P."/>
            <person name="Daniel R."/>
        </authorList>
    </citation>
    <scope>NUCLEOTIDE SEQUENCE [LARGE SCALE GENOMIC DNA]</scope>
    <source>
        <strain evidence="7 8">VJag</strain>
    </source>
</reference>
<protein>
    <submittedName>
        <fullName evidence="7">L-asparaginase 2</fullName>
        <ecNumber evidence="7">3.5.1.1</ecNumber>
    </submittedName>
</protein>
<dbReference type="InterPro" id="IPR040919">
    <property type="entry name" value="Asparaginase_C"/>
</dbReference>
<name>A0A161XJZ0_9CELL</name>
<dbReference type="PIRSF" id="PIRSF500176">
    <property type="entry name" value="L_ASNase"/>
    <property type="match status" value="1"/>
</dbReference>
<dbReference type="EMBL" id="LRIE01000028">
    <property type="protein sequence ID" value="KZM37097.1"/>
    <property type="molecule type" value="Genomic_DNA"/>
</dbReference>
<dbReference type="PIRSF" id="PIRSF001220">
    <property type="entry name" value="L-ASNase_gatD"/>
    <property type="match status" value="1"/>
</dbReference>
<dbReference type="RefSeq" id="WP_068706719.1">
    <property type="nucleotide sequence ID" value="NZ_LRIE01000028.1"/>
</dbReference>
<evidence type="ECO:0000256" key="2">
    <source>
        <dbReference type="ARBA" id="ARBA00022801"/>
    </source>
</evidence>
<comment type="similarity">
    <text evidence="1">Belongs to the asparaginase 1 family.</text>
</comment>
<feature type="domain" description="L-asparaginase N-terminal" evidence="5">
    <location>
        <begin position="78"/>
        <end position="278"/>
    </location>
</feature>
<dbReference type="STRING" id="43678.OJAG_01910"/>
<dbReference type="SUPFAM" id="SSF53774">
    <property type="entry name" value="Glutaminase/Asparaginase"/>
    <property type="match status" value="1"/>
</dbReference>
<evidence type="ECO:0000256" key="1">
    <source>
        <dbReference type="ARBA" id="ARBA00010518"/>
    </source>
</evidence>
<dbReference type="InterPro" id="IPR027473">
    <property type="entry name" value="L-asparaginase_C"/>
</dbReference>
<dbReference type="PROSITE" id="PS51732">
    <property type="entry name" value="ASN_GLN_ASE_3"/>
    <property type="match status" value="1"/>
</dbReference>
<evidence type="ECO:0000256" key="4">
    <source>
        <dbReference type="PIRSR" id="PIRSR001220-2"/>
    </source>
</evidence>
<dbReference type="Gene3D" id="3.40.50.40">
    <property type="match status" value="1"/>
</dbReference>
<feature type="binding site" evidence="4">
    <location>
        <position position="135"/>
    </location>
    <ligand>
        <name>substrate</name>
    </ligand>
</feature>
<dbReference type="PANTHER" id="PTHR11707">
    <property type="entry name" value="L-ASPARAGINASE"/>
    <property type="match status" value="1"/>
</dbReference>
<dbReference type="EC" id="3.5.1.1" evidence="7"/>
<dbReference type="Gene3D" id="3.40.50.1170">
    <property type="entry name" value="L-asparaginase, N-terminal domain"/>
    <property type="match status" value="1"/>
</dbReference>
<evidence type="ECO:0000313" key="8">
    <source>
        <dbReference type="Proteomes" id="UP000076447"/>
    </source>
</evidence>
<gene>
    <name evidence="7" type="primary">ansZ</name>
    <name evidence="7" type="ORF">OJAG_01910</name>
</gene>
<sequence length="529" mass="54879">MRSLTLTLSGRALAAGVALLLALVSLVSVVAYSIAESRTTAAAQGQQPMVLASGTTPLGITSSSYQAVTAAATTSKPKVVVVATGGTMAGKASTRDGFTSYRAGTYLMSDMLDTLRPEIDQIADVTAVQFGNAGSSGYTMEQFHALTLEVEKQLETADAVVVTTGTDTQEEFAYWLDLTVQSRKPVITSGSMRPWGAGDTPADKAVFGSDAPANLYNAVRLAASQQTYCFGTVLMLNDEIQAAREVTKTNAYRTDTFQTREYGVLGWIDGANITLGRAPARVMSCDQESWFTPFDVSKVDPKTLPRVEIVMSYQQAGGEAVKAFADAGVKGMVTAGTGAGGISGAMSSERSKAVAKGIWFVSTTRTGSGSSYGGSNGVLAGEDLTAVKARLLLVLSRAFTEDFNQAKDWFATFGTPTFEQSGAASTIPAGPGGTSVLLTSTATAACNGRTASIRVAVTNTDSVPIDVRVTSAAGEHKFSKIPVGSTVEHTLTRGASLDAGEAKLVAYKNVDGAGVQSTSTAAHAAVTCR</sequence>
<dbReference type="InterPro" id="IPR004550">
    <property type="entry name" value="AsnASE_II"/>
</dbReference>
<dbReference type="PANTHER" id="PTHR11707:SF28">
    <property type="entry name" value="60 KDA LYSOPHOSPHOLIPASE"/>
    <property type="match status" value="1"/>
</dbReference>
<feature type="domain" description="Asparaginase/glutaminase C-terminal" evidence="6">
    <location>
        <begin position="306"/>
        <end position="410"/>
    </location>
</feature>